<gene>
    <name evidence="11" type="ORF">DPMN_174298</name>
</gene>
<evidence type="ECO:0000256" key="5">
    <source>
        <dbReference type="ARBA" id="ARBA00023128"/>
    </source>
</evidence>
<keyword evidence="4" id="KW-0175">Coiled coil</keyword>
<evidence type="ECO:0000256" key="8">
    <source>
        <dbReference type="ARBA" id="ARBA00039444"/>
    </source>
</evidence>
<keyword evidence="2" id="KW-0809">Transit peptide</keyword>
<comment type="similarity">
    <text evidence="7">Belongs to the phosphatidylethanolamine-binding protein family. Mitochondrion-specific ribosomal protein mL38 subfamily.</text>
</comment>
<evidence type="ECO:0000256" key="6">
    <source>
        <dbReference type="ARBA" id="ARBA00023274"/>
    </source>
</evidence>
<comment type="subcellular location">
    <subcellularLocation>
        <location evidence="1">Mitochondrion</location>
    </subcellularLocation>
</comment>
<dbReference type="Proteomes" id="UP000828390">
    <property type="component" value="Unassembled WGS sequence"/>
</dbReference>
<dbReference type="SUPFAM" id="SSF49777">
    <property type="entry name" value="PEBP-like"/>
    <property type="match status" value="1"/>
</dbReference>
<evidence type="ECO:0000256" key="2">
    <source>
        <dbReference type="ARBA" id="ARBA00022946"/>
    </source>
</evidence>
<reference evidence="11" key="2">
    <citation type="submission" date="2020-11" db="EMBL/GenBank/DDBJ databases">
        <authorList>
            <person name="McCartney M.A."/>
            <person name="Auch B."/>
            <person name="Kono T."/>
            <person name="Mallez S."/>
            <person name="Becker A."/>
            <person name="Gohl D.M."/>
            <person name="Silverstein K.A.T."/>
            <person name="Koren S."/>
            <person name="Bechman K.B."/>
            <person name="Herman A."/>
            <person name="Abrahante J.E."/>
            <person name="Garbe J."/>
        </authorList>
    </citation>
    <scope>NUCLEOTIDE SEQUENCE</scope>
    <source>
        <strain evidence="11">Duluth1</strain>
        <tissue evidence="11">Whole animal</tissue>
    </source>
</reference>
<keyword evidence="3" id="KW-0689">Ribosomal protein</keyword>
<sequence>MATSLLKNTTLVLKRFNFCDQVLLLQNVRTAYTIRHRGLPPELAKSWKQIKQELSFCKEKEVLAVNIGFPLQDGTKMTRTEMRKRKQEKEEHSKRNEAELERKARLQELVVPISVAQAEGFQGVGQRRIHRLADHYGLFRDLFGEAYFYPSLDLRVGYVDGADPEFIQPVYHGNQLPPAETQSAPEVVYKGDADKFYTLCMVAPDSHLEQNNKEYLHWMVANIPGTSVSEGQVLCDYMPVFPVHGTGNHRYAFVLYQHDNVIDLSAEKRHQERPNLSERTFETLEFYRRHQDAITPVGLCFFQAEWDPSVRKTFHSVL</sequence>
<evidence type="ECO:0000256" key="4">
    <source>
        <dbReference type="ARBA" id="ARBA00023054"/>
    </source>
</evidence>
<keyword evidence="6" id="KW-0687">Ribonucleoprotein</keyword>
<evidence type="ECO:0000313" key="12">
    <source>
        <dbReference type="Proteomes" id="UP000828390"/>
    </source>
</evidence>
<dbReference type="Pfam" id="PF01161">
    <property type="entry name" value="PBP"/>
    <property type="match status" value="1"/>
</dbReference>
<proteinExistence type="inferred from homology"/>
<keyword evidence="12" id="KW-1185">Reference proteome</keyword>
<organism evidence="11 12">
    <name type="scientific">Dreissena polymorpha</name>
    <name type="common">Zebra mussel</name>
    <name type="synonym">Mytilus polymorpha</name>
    <dbReference type="NCBI Taxonomy" id="45954"/>
    <lineage>
        <taxon>Eukaryota</taxon>
        <taxon>Metazoa</taxon>
        <taxon>Spiralia</taxon>
        <taxon>Lophotrochozoa</taxon>
        <taxon>Mollusca</taxon>
        <taxon>Bivalvia</taxon>
        <taxon>Autobranchia</taxon>
        <taxon>Heteroconchia</taxon>
        <taxon>Euheterodonta</taxon>
        <taxon>Imparidentia</taxon>
        <taxon>Neoheterodontei</taxon>
        <taxon>Myida</taxon>
        <taxon>Dreissenoidea</taxon>
        <taxon>Dreissenidae</taxon>
        <taxon>Dreissena</taxon>
    </lineage>
</organism>
<keyword evidence="5" id="KW-0496">Mitochondrion</keyword>
<dbReference type="GO" id="GO:0005743">
    <property type="term" value="C:mitochondrial inner membrane"/>
    <property type="evidence" value="ECO:0007669"/>
    <property type="project" value="UniProtKB-ARBA"/>
</dbReference>
<dbReference type="PANTHER" id="PTHR11362">
    <property type="entry name" value="PHOSPHATIDYLETHANOLAMINE-BINDING PROTEIN"/>
    <property type="match status" value="1"/>
</dbReference>
<comment type="caution">
    <text evidence="11">The sequence shown here is derived from an EMBL/GenBank/DDBJ whole genome shotgun (WGS) entry which is preliminary data.</text>
</comment>
<evidence type="ECO:0000256" key="9">
    <source>
        <dbReference type="ARBA" id="ARBA00041206"/>
    </source>
</evidence>
<dbReference type="GO" id="GO:0005762">
    <property type="term" value="C:mitochondrial large ribosomal subunit"/>
    <property type="evidence" value="ECO:0007669"/>
    <property type="project" value="TreeGrafter"/>
</dbReference>
<dbReference type="EMBL" id="JAIWYP010000009">
    <property type="protein sequence ID" value="KAH3772951.1"/>
    <property type="molecule type" value="Genomic_DNA"/>
</dbReference>
<reference evidence="11" key="1">
    <citation type="journal article" date="2019" name="bioRxiv">
        <title>The Genome of the Zebra Mussel, Dreissena polymorpha: A Resource for Invasive Species Research.</title>
        <authorList>
            <person name="McCartney M.A."/>
            <person name="Auch B."/>
            <person name="Kono T."/>
            <person name="Mallez S."/>
            <person name="Zhang Y."/>
            <person name="Obille A."/>
            <person name="Becker A."/>
            <person name="Abrahante J.E."/>
            <person name="Garbe J."/>
            <person name="Badalamenti J.P."/>
            <person name="Herman A."/>
            <person name="Mangelson H."/>
            <person name="Liachko I."/>
            <person name="Sullivan S."/>
            <person name="Sone E.D."/>
            <person name="Koren S."/>
            <person name="Silverstein K.A.T."/>
            <person name="Beckman K.B."/>
            <person name="Gohl D.M."/>
        </authorList>
    </citation>
    <scope>NUCLEOTIDE SEQUENCE</scope>
    <source>
        <strain evidence="11">Duluth1</strain>
        <tissue evidence="11">Whole animal</tissue>
    </source>
</reference>
<dbReference type="Gene3D" id="3.90.280.10">
    <property type="entry name" value="PEBP-like"/>
    <property type="match status" value="1"/>
</dbReference>
<dbReference type="CDD" id="cd00866">
    <property type="entry name" value="PEBP_euk"/>
    <property type="match status" value="1"/>
</dbReference>
<dbReference type="InterPro" id="IPR035810">
    <property type="entry name" value="PEBP_euk"/>
</dbReference>
<evidence type="ECO:0000256" key="10">
    <source>
        <dbReference type="SAM" id="MobiDB-lite"/>
    </source>
</evidence>
<evidence type="ECO:0000256" key="3">
    <source>
        <dbReference type="ARBA" id="ARBA00022980"/>
    </source>
</evidence>
<dbReference type="FunFam" id="3.90.280.10:FF:000002">
    <property type="entry name" value="39S ribosomal protein L38, mitochondrial"/>
    <property type="match status" value="1"/>
</dbReference>
<accession>A0A9D4E4D6</accession>
<evidence type="ECO:0000313" key="11">
    <source>
        <dbReference type="EMBL" id="KAH3772951.1"/>
    </source>
</evidence>
<dbReference type="PANTHER" id="PTHR11362:SF133">
    <property type="entry name" value="LARGE RIBOSOMAL SUBUNIT PROTEIN ML38"/>
    <property type="match status" value="1"/>
</dbReference>
<dbReference type="AlphaFoldDB" id="A0A9D4E4D6"/>
<evidence type="ECO:0000256" key="1">
    <source>
        <dbReference type="ARBA" id="ARBA00004173"/>
    </source>
</evidence>
<evidence type="ECO:0000256" key="7">
    <source>
        <dbReference type="ARBA" id="ARBA00038016"/>
    </source>
</evidence>
<feature type="non-terminal residue" evidence="11">
    <location>
        <position position="318"/>
    </location>
</feature>
<dbReference type="InterPro" id="IPR036610">
    <property type="entry name" value="PEBP-like_sf"/>
</dbReference>
<feature type="region of interest" description="Disordered" evidence="10">
    <location>
        <begin position="76"/>
        <end position="98"/>
    </location>
</feature>
<dbReference type="InterPro" id="IPR008914">
    <property type="entry name" value="PEBP"/>
</dbReference>
<protein>
    <recommendedName>
        <fullName evidence="8">Large ribosomal subunit protein mL38</fullName>
    </recommendedName>
    <alternativeName>
        <fullName evidence="9">39S ribosomal protein L38, mitochondrial</fullName>
    </alternativeName>
</protein>
<name>A0A9D4E4D6_DREPO</name>